<organism evidence="1 2">
    <name type="scientific">Plakobranchus ocellatus</name>
    <dbReference type="NCBI Taxonomy" id="259542"/>
    <lineage>
        <taxon>Eukaryota</taxon>
        <taxon>Metazoa</taxon>
        <taxon>Spiralia</taxon>
        <taxon>Lophotrochozoa</taxon>
        <taxon>Mollusca</taxon>
        <taxon>Gastropoda</taxon>
        <taxon>Heterobranchia</taxon>
        <taxon>Euthyneura</taxon>
        <taxon>Panpulmonata</taxon>
        <taxon>Sacoglossa</taxon>
        <taxon>Placobranchoidea</taxon>
        <taxon>Plakobranchidae</taxon>
        <taxon>Plakobranchus</taxon>
    </lineage>
</organism>
<evidence type="ECO:0000313" key="2">
    <source>
        <dbReference type="Proteomes" id="UP000735302"/>
    </source>
</evidence>
<keyword evidence="2" id="KW-1185">Reference proteome</keyword>
<evidence type="ECO:0000313" key="1">
    <source>
        <dbReference type="EMBL" id="GFN98933.1"/>
    </source>
</evidence>
<accession>A0AAV3ZYD6</accession>
<proteinExistence type="predicted"/>
<comment type="caution">
    <text evidence="1">The sequence shown here is derived from an EMBL/GenBank/DDBJ whole genome shotgun (WGS) entry which is preliminary data.</text>
</comment>
<protein>
    <submittedName>
        <fullName evidence="1">Uncharacterized protein</fullName>
    </submittedName>
</protein>
<gene>
    <name evidence="1" type="ORF">PoB_002543900</name>
</gene>
<dbReference type="AlphaFoldDB" id="A0AAV3ZYD6"/>
<name>A0AAV3ZYD6_9GAST</name>
<sequence>MTEYPLGTVPWAQPPHIKFLSKPTKAVLMHTLEDTSALKSPDIDQEHIHIIDGNAVYHALHVPDLTGTFGELTSRIFCALPKVAKVHFLTENYREDSIKSLERIPREESQTFTVQGSSTKVPKVWKMFLMNGENKKQLAEFLLYEWQQDYHALMLLKRKVYFACDHQCFVLSNCDGKATDSSPVPYLVSSHEETDTLLILHAIYCEH</sequence>
<reference evidence="1 2" key="1">
    <citation type="journal article" date="2021" name="Elife">
        <title>Chloroplast acquisition without the gene transfer in kleptoplastic sea slugs, Plakobranchus ocellatus.</title>
        <authorList>
            <person name="Maeda T."/>
            <person name="Takahashi S."/>
            <person name="Yoshida T."/>
            <person name="Shimamura S."/>
            <person name="Takaki Y."/>
            <person name="Nagai Y."/>
            <person name="Toyoda A."/>
            <person name="Suzuki Y."/>
            <person name="Arimoto A."/>
            <person name="Ishii H."/>
            <person name="Satoh N."/>
            <person name="Nishiyama T."/>
            <person name="Hasebe M."/>
            <person name="Maruyama T."/>
            <person name="Minagawa J."/>
            <person name="Obokata J."/>
            <person name="Shigenobu S."/>
        </authorList>
    </citation>
    <scope>NUCLEOTIDE SEQUENCE [LARGE SCALE GENOMIC DNA]</scope>
</reference>
<dbReference type="Proteomes" id="UP000735302">
    <property type="component" value="Unassembled WGS sequence"/>
</dbReference>
<dbReference type="EMBL" id="BLXT01002917">
    <property type="protein sequence ID" value="GFN98933.1"/>
    <property type="molecule type" value="Genomic_DNA"/>
</dbReference>